<organism evidence="6 7">
    <name type="scientific">Actinomyces naeslundii</name>
    <dbReference type="NCBI Taxonomy" id="1655"/>
    <lineage>
        <taxon>Bacteria</taxon>
        <taxon>Bacillati</taxon>
        <taxon>Actinomycetota</taxon>
        <taxon>Actinomycetes</taxon>
        <taxon>Actinomycetales</taxon>
        <taxon>Actinomycetaceae</taxon>
        <taxon>Actinomyces</taxon>
    </lineage>
</organism>
<dbReference type="Pfam" id="PF05063">
    <property type="entry name" value="MT-A70"/>
    <property type="match status" value="1"/>
</dbReference>
<dbReference type="InterPro" id="IPR007757">
    <property type="entry name" value="MT-A70-like"/>
</dbReference>
<dbReference type="PANTHER" id="PTHR12829:SF7">
    <property type="entry name" value="N6-ADENOSINE-METHYLTRANSFERASE CATALYTIC SUBUNIT"/>
    <property type="match status" value="1"/>
</dbReference>
<dbReference type="GO" id="GO:0008168">
    <property type="term" value="F:methyltransferase activity"/>
    <property type="evidence" value="ECO:0007669"/>
    <property type="project" value="UniProtKB-KW"/>
</dbReference>
<evidence type="ECO:0000313" key="7">
    <source>
        <dbReference type="Proteomes" id="UP001163127"/>
    </source>
</evidence>
<protein>
    <submittedName>
        <fullName evidence="6">MT-A70 family methyltransferase</fullName>
    </submittedName>
</protein>
<dbReference type="PANTHER" id="PTHR12829">
    <property type="entry name" value="N6-ADENOSINE-METHYLTRANSFERASE"/>
    <property type="match status" value="1"/>
</dbReference>
<dbReference type="Proteomes" id="UP001163127">
    <property type="component" value="Chromosome"/>
</dbReference>
<keyword evidence="2" id="KW-0808">Transferase</keyword>
<dbReference type="AlphaFoldDB" id="A0AA47FFD3"/>
<dbReference type="RefSeq" id="WP_268397924.1">
    <property type="nucleotide sequence ID" value="NZ_CP113787.1"/>
</dbReference>
<sequence>MNDGPGSAGRSSSEGASSSPTIPGLPPGGFATILVDPPWPLQSGEKHYRTMSLTRIKALPVGALAARDAHLWLWTTNALLPKAYEVAEAWGFTVRSPLTWVKFRLGLGGRYQLRNATEQLLFCTRGKAPLGSRSQPTWFNAPVTEHSRKPAEQFAIIERVSPGPYLELFARRRPESNQPWAVWGDQVDSDIRIPGFAVPRYSERAQEAEAMPLRAQADDDAASGSSGSNSEEVLR</sequence>
<dbReference type="EMBL" id="CP113787">
    <property type="protein sequence ID" value="WAL42308.1"/>
    <property type="molecule type" value="Genomic_DNA"/>
</dbReference>
<evidence type="ECO:0000256" key="1">
    <source>
        <dbReference type="ARBA" id="ARBA00022603"/>
    </source>
</evidence>
<evidence type="ECO:0000256" key="3">
    <source>
        <dbReference type="ARBA" id="ARBA00022691"/>
    </source>
</evidence>
<dbReference type="GO" id="GO:0032259">
    <property type="term" value="P:methylation"/>
    <property type="evidence" value="ECO:0007669"/>
    <property type="project" value="UniProtKB-KW"/>
</dbReference>
<evidence type="ECO:0000256" key="2">
    <source>
        <dbReference type="ARBA" id="ARBA00022679"/>
    </source>
</evidence>
<keyword evidence="3" id="KW-0949">S-adenosyl-L-methionine</keyword>
<feature type="region of interest" description="Disordered" evidence="5">
    <location>
        <begin position="1"/>
        <end position="22"/>
    </location>
</feature>
<accession>A0AA47FFD3</accession>
<feature type="compositionally biased region" description="Low complexity" evidence="5">
    <location>
        <begin position="1"/>
        <end position="20"/>
    </location>
</feature>
<dbReference type="SUPFAM" id="SSF53335">
    <property type="entry name" value="S-adenosyl-L-methionine-dependent methyltransferases"/>
    <property type="match status" value="1"/>
</dbReference>
<evidence type="ECO:0000256" key="5">
    <source>
        <dbReference type="SAM" id="MobiDB-lite"/>
    </source>
</evidence>
<feature type="region of interest" description="Disordered" evidence="5">
    <location>
        <begin position="207"/>
        <end position="235"/>
    </location>
</feature>
<comment type="similarity">
    <text evidence="4">Belongs to the MT-A70-like family.</text>
</comment>
<evidence type="ECO:0000313" key="6">
    <source>
        <dbReference type="EMBL" id="WAL42308.1"/>
    </source>
</evidence>
<dbReference type="REBASE" id="677906">
    <property type="entry name" value="M.AnaCWORF9635P"/>
</dbReference>
<name>A0AA47FFD3_ACTNA</name>
<reference evidence="6" key="1">
    <citation type="submission" date="2022-11" db="EMBL/GenBank/DDBJ databases">
        <title>Dental biofilm bacteria. Genome sequencing and assembly.</title>
        <authorList>
            <person name="Robertsson C."/>
        </authorList>
    </citation>
    <scope>NUCLEOTIDE SEQUENCE</scope>
    <source>
        <strain evidence="6">CW</strain>
    </source>
</reference>
<dbReference type="InterPro" id="IPR029063">
    <property type="entry name" value="SAM-dependent_MTases_sf"/>
</dbReference>
<proteinExistence type="inferred from homology"/>
<gene>
    <name evidence="6" type="ORF">OFA60_09635</name>
</gene>
<evidence type="ECO:0000256" key="4">
    <source>
        <dbReference type="PROSITE-ProRule" id="PRU00489"/>
    </source>
</evidence>
<keyword evidence="1 6" id="KW-0489">Methyltransferase</keyword>
<dbReference type="PROSITE" id="PS51143">
    <property type="entry name" value="MT_A70"/>
    <property type="match status" value="1"/>
</dbReference>